<accession>A0A7J8YQ67</accession>
<name>A0A7J8YQ67_GOSAI</name>
<protein>
    <recommendedName>
        <fullName evidence="1">DUF4283 domain-containing protein</fullName>
    </recommendedName>
</protein>
<reference evidence="2 3" key="1">
    <citation type="journal article" date="2019" name="Genome Biol. Evol.">
        <title>Insights into the evolution of the New World diploid cottons (Gossypium, subgenus Houzingenia) based on genome sequencing.</title>
        <authorList>
            <person name="Grover C.E."/>
            <person name="Arick M.A. 2nd"/>
            <person name="Thrash A."/>
            <person name="Conover J.L."/>
            <person name="Sanders W.S."/>
            <person name="Peterson D.G."/>
            <person name="Frelichowski J.E."/>
            <person name="Scheffler J.A."/>
            <person name="Scheffler B.E."/>
            <person name="Wendel J.F."/>
        </authorList>
    </citation>
    <scope>NUCLEOTIDE SEQUENCE [LARGE SCALE GENOMIC DNA]</scope>
    <source>
        <strain evidence="2">185</strain>
        <tissue evidence="2">Leaf</tissue>
    </source>
</reference>
<sequence length="223" mass="26250">MANLNLDEGEEEAWIFKEETGLAKSTFEYCIMGCFLMASVVHFQAMRNTMANLRRLLGGVTILDLGEKRYLFKFYNPLDLDRVINGRPWTFNNHFLVFNLLKEDKDLLQVALSIAKQFGNFIGEFVDYDVKQSNWGYKSYLRIRVKMDIRKPLKQKCNNVILGNKSGLGNHESNFRRENQIRQQADWTHKFDPIRGLKLEGKSVISHFSVVTEQWFWDHNFQR</sequence>
<dbReference type="InterPro" id="IPR040256">
    <property type="entry name" value="At4g02000-like"/>
</dbReference>
<dbReference type="PANTHER" id="PTHR31286:SF153">
    <property type="entry name" value="DUF4283 DOMAIN PROTEIN"/>
    <property type="match status" value="1"/>
</dbReference>
<evidence type="ECO:0000313" key="2">
    <source>
        <dbReference type="EMBL" id="MBA0701665.1"/>
    </source>
</evidence>
<organism evidence="2 3">
    <name type="scientific">Gossypium aridum</name>
    <name type="common">American cotton</name>
    <name type="synonym">Erioxylum aridum</name>
    <dbReference type="NCBI Taxonomy" id="34290"/>
    <lineage>
        <taxon>Eukaryota</taxon>
        <taxon>Viridiplantae</taxon>
        <taxon>Streptophyta</taxon>
        <taxon>Embryophyta</taxon>
        <taxon>Tracheophyta</taxon>
        <taxon>Spermatophyta</taxon>
        <taxon>Magnoliopsida</taxon>
        <taxon>eudicotyledons</taxon>
        <taxon>Gunneridae</taxon>
        <taxon>Pentapetalae</taxon>
        <taxon>rosids</taxon>
        <taxon>malvids</taxon>
        <taxon>Malvales</taxon>
        <taxon>Malvaceae</taxon>
        <taxon>Malvoideae</taxon>
        <taxon>Gossypium</taxon>
    </lineage>
</organism>
<gene>
    <name evidence="2" type="ORF">Goari_027290</name>
</gene>
<dbReference type="Proteomes" id="UP000593577">
    <property type="component" value="Unassembled WGS sequence"/>
</dbReference>
<dbReference type="Pfam" id="PF14111">
    <property type="entry name" value="DUF4283"/>
    <property type="match status" value="1"/>
</dbReference>
<keyword evidence="3" id="KW-1185">Reference proteome</keyword>
<evidence type="ECO:0000313" key="3">
    <source>
        <dbReference type="Proteomes" id="UP000593577"/>
    </source>
</evidence>
<dbReference type="InterPro" id="IPR025558">
    <property type="entry name" value="DUF4283"/>
</dbReference>
<evidence type="ECO:0000259" key="1">
    <source>
        <dbReference type="Pfam" id="PF14111"/>
    </source>
</evidence>
<feature type="domain" description="DUF4283" evidence="1">
    <location>
        <begin position="25"/>
        <end position="103"/>
    </location>
</feature>
<feature type="non-terminal residue" evidence="2">
    <location>
        <position position="223"/>
    </location>
</feature>
<dbReference type="PANTHER" id="PTHR31286">
    <property type="entry name" value="GLYCINE-RICH CELL WALL STRUCTURAL PROTEIN 1.8-LIKE"/>
    <property type="match status" value="1"/>
</dbReference>
<dbReference type="AlphaFoldDB" id="A0A7J8YQ67"/>
<comment type="caution">
    <text evidence="2">The sequence shown here is derived from an EMBL/GenBank/DDBJ whole genome shotgun (WGS) entry which is preliminary data.</text>
</comment>
<dbReference type="EMBL" id="JABFAA010323400">
    <property type="protein sequence ID" value="MBA0701665.1"/>
    <property type="molecule type" value="Genomic_DNA"/>
</dbReference>
<proteinExistence type="predicted"/>